<gene>
    <name evidence="2" type="ORF">SAMN02787073_1618</name>
</gene>
<feature type="region of interest" description="Disordered" evidence="1">
    <location>
        <begin position="52"/>
        <end position="80"/>
    </location>
</feature>
<reference evidence="3" key="1">
    <citation type="submission" date="2016-11" db="EMBL/GenBank/DDBJ databases">
        <authorList>
            <person name="Varghese N."/>
            <person name="Submissions S."/>
        </authorList>
    </citation>
    <scope>NUCLEOTIDE SEQUENCE [LARGE SCALE GENOMIC DNA]</scope>
    <source>
        <strain evidence="3">YR203</strain>
    </source>
</reference>
<evidence type="ECO:0000313" key="3">
    <source>
        <dbReference type="Proteomes" id="UP000184108"/>
    </source>
</evidence>
<evidence type="ECO:0000313" key="2">
    <source>
        <dbReference type="EMBL" id="SHF18232.1"/>
    </source>
</evidence>
<accession>A0A1M4ZK89</accession>
<protein>
    <submittedName>
        <fullName evidence="2">Uncharacterized protein</fullName>
    </submittedName>
</protein>
<name>A0A1M4ZK89_9FLAO</name>
<dbReference type="RefSeq" id="WP_073172517.1">
    <property type="nucleotide sequence ID" value="NZ_FQVE01000002.1"/>
</dbReference>
<evidence type="ECO:0000256" key="1">
    <source>
        <dbReference type="SAM" id="MobiDB-lite"/>
    </source>
</evidence>
<dbReference type="EMBL" id="FQVE01000002">
    <property type="protein sequence ID" value="SHF18232.1"/>
    <property type="molecule type" value="Genomic_DNA"/>
</dbReference>
<organism evidence="2 3">
    <name type="scientific">Chryseobacterium vrystaatense</name>
    <dbReference type="NCBI Taxonomy" id="307480"/>
    <lineage>
        <taxon>Bacteria</taxon>
        <taxon>Pseudomonadati</taxon>
        <taxon>Bacteroidota</taxon>
        <taxon>Flavobacteriia</taxon>
        <taxon>Flavobacteriales</taxon>
        <taxon>Weeksellaceae</taxon>
        <taxon>Chryseobacterium group</taxon>
        <taxon>Chryseobacterium</taxon>
    </lineage>
</organism>
<proteinExistence type="predicted"/>
<dbReference type="Proteomes" id="UP000184108">
    <property type="component" value="Unassembled WGS sequence"/>
</dbReference>
<feature type="compositionally biased region" description="Basic residues" evidence="1">
    <location>
        <begin position="69"/>
        <end position="80"/>
    </location>
</feature>
<dbReference type="AlphaFoldDB" id="A0A1M4ZK89"/>
<sequence length="80" mass="9589">MQNKEEAITRISTSLGISYSEVETMMYKGVSFNDINESKIEELKQAMEQQELVWLQPKRRKPTNYTKPRDRKKKPKNKRR</sequence>